<dbReference type="STRING" id="6216.A0A0R3SY18"/>
<dbReference type="PANTHER" id="PTHR12649:SF11">
    <property type="entry name" value="PEPTIDYL-TRNA HYDROLASE 2, MITOCHONDRIAL"/>
    <property type="match status" value="1"/>
</dbReference>
<evidence type="ECO:0000313" key="6">
    <source>
        <dbReference type="Proteomes" id="UP000274504"/>
    </source>
</evidence>
<evidence type="ECO:0000256" key="3">
    <source>
        <dbReference type="ARBA" id="ARBA00038050"/>
    </source>
</evidence>
<dbReference type="EC" id="3.1.1.29" evidence="1"/>
<dbReference type="CDD" id="cd02430">
    <property type="entry name" value="PTH2"/>
    <property type="match status" value="1"/>
</dbReference>
<dbReference type="NCBIfam" id="TIGR00283">
    <property type="entry name" value="arch_pth2"/>
    <property type="match status" value="1"/>
</dbReference>
<dbReference type="GO" id="GO:0004045">
    <property type="term" value="F:peptidyl-tRNA hydrolase activity"/>
    <property type="evidence" value="ECO:0007669"/>
    <property type="project" value="UniProtKB-EC"/>
</dbReference>
<dbReference type="Gene3D" id="3.40.1490.10">
    <property type="entry name" value="Bit1"/>
    <property type="match status" value="1"/>
</dbReference>
<evidence type="ECO:0000256" key="4">
    <source>
        <dbReference type="ARBA" id="ARBA00048707"/>
    </source>
</evidence>
<evidence type="ECO:0000256" key="2">
    <source>
        <dbReference type="ARBA" id="ARBA00022801"/>
    </source>
</evidence>
<dbReference type="FunFam" id="3.40.1490.10:FF:000001">
    <property type="entry name" value="Peptidyl-tRNA hydrolase 2"/>
    <property type="match status" value="1"/>
</dbReference>
<dbReference type="EMBL" id="UYSG01011827">
    <property type="protein sequence ID" value="VDL63746.1"/>
    <property type="molecule type" value="Genomic_DNA"/>
</dbReference>
<dbReference type="Pfam" id="PF01981">
    <property type="entry name" value="PTH2"/>
    <property type="match status" value="1"/>
</dbReference>
<dbReference type="GO" id="GO:0005829">
    <property type="term" value="C:cytosol"/>
    <property type="evidence" value="ECO:0007669"/>
    <property type="project" value="TreeGrafter"/>
</dbReference>
<keyword evidence="2" id="KW-0378">Hydrolase</keyword>
<protein>
    <recommendedName>
        <fullName evidence="1">peptidyl-tRNA hydrolase</fullName>
        <ecNumber evidence="1">3.1.1.29</ecNumber>
    </recommendedName>
</protein>
<dbReference type="AlphaFoldDB" id="A0A0R3SY18"/>
<proteinExistence type="inferred from homology"/>
<accession>A0A0R3SY18</accession>
<evidence type="ECO:0000313" key="5">
    <source>
        <dbReference type="EMBL" id="VDL63746.1"/>
    </source>
</evidence>
<dbReference type="OrthoDB" id="1733656at2759"/>
<dbReference type="SUPFAM" id="SSF102462">
    <property type="entry name" value="Peptidyl-tRNA hydrolase II"/>
    <property type="match status" value="1"/>
</dbReference>
<organism evidence="7">
    <name type="scientific">Hymenolepis diminuta</name>
    <name type="common">Rat tapeworm</name>
    <dbReference type="NCBI Taxonomy" id="6216"/>
    <lineage>
        <taxon>Eukaryota</taxon>
        <taxon>Metazoa</taxon>
        <taxon>Spiralia</taxon>
        <taxon>Lophotrochozoa</taxon>
        <taxon>Platyhelminthes</taxon>
        <taxon>Cestoda</taxon>
        <taxon>Eucestoda</taxon>
        <taxon>Cyclophyllidea</taxon>
        <taxon>Hymenolepididae</taxon>
        <taxon>Hymenolepis</taxon>
    </lineage>
</organism>
<reference evidence="5 6" key="2">
    <citation type="submission" date="2018-11" db="EMBL/GenBank/DDBJ databases">
        <authorList>
            <consortium name="Pathogen Informatics"/>
        </authorList>
    </citation>
    <scope>NUCLEOTIDE SEQUENCE [LARGE SCALE GENOMIC DNA]</scope>
</reference>
<dbReference type="InterPro" id="IPR002833">
    <property type="entry name" value="PTH2"/>
</dbReference>
<sequence length="135" mass="14781">MKSFVDSDLKLVLVVRNDLGMTKGKVAAQCSHATLGCYQMAMEKCPDVVKVWESLGQMKIVLRAPDYNTLEDLRKKAYKAGLPHCLVHDAGHTQVAPGSATVLGIGPGKKLLLEFDHFLAESTTIDEITGHLKLY</sequence>
<evidence type="ECO:0000313" key="7">
    <source>
        <dbReference type="WBParaSite" id="HDID_0001066301-mRNA-1"/>
    </source>
</evidence>
<comment type="catalytic activity">
    <reaction evidence="4">
        <text>an N-acyl-L-alpha-aminoacyl-tRNA + H2O = an N-acyl-L-amino acid + a tRNA + H(+)</text>
        <dbReference type="Rhea" id="RHEA:54448"/>
        <dbReference type="Rhea" id="RHEA-COMP:10123"/>
        <dbReference type="Rhea" id="RHEA-COMP:13883"/>
        <dbReference type="ChEBI" id="CHEBI:15377"/>
        <dbReference type="ChEBI" id="CHEBI:15378"/>
        <dbReference type="ChEBI" id="CHEBI:59874"/>
        <dbReference type="ChEBI" id="CHEBI:78442"/>
        <dbReference type="ChEBI" id="CHEBI:138191"/>
        <dbReference type="EC" id="3.1.1.29"/>
    </reaction>
</comment>
<dbReference type="InterPro" id="IPR023476">
    <property type="entry name" value="Pep_tRNA_hydro_II_dom_sf"/>
</dbReference>
<dbReference type="Proteomes" id="UP000274504">
    <property type="component" value="Unassembled WGS sequence"/>
</dbReference>
<name>A0A0R3SY18_HYMDI</name>
<evidence type="ECO:0000256" key="1">
    <source>
        <dbReference type="ARBA" id="ARBA00013260"/>
    </source>
</evidence>
<reference evidence="7" key="1">
    <citation type="submission" date="2017-02" db="UniProtKB">
        <authorList>
            <consortium name="WormBaseParasite"/>
        </authorList>
    </citation>
    <scope>IDENTIFICATION</scope>
</reference>
<dbReference type="WBParaSite" id="HDID_0001066301-mRNA-1">
    <property type="protein sequence ID" value="HDID_0001066301-mRNA-1"/>
    <property type="gene ID" value="HDID_0001066301"/>
</dbReference>
<gene>
    <name evidence="5" type="ORF">HDID_LOCUS10661</name>
</gene>
<comment type="similarity">
    <text evidence="3">Belongs to the PTH2 family.</text>
</comment>
<dbReference type="PANTHER" id="PTHR12649">
    <property type="entry name" value="PEPTIDYL-TRNA HYDROLASE 2"/>
    <property type="match status" value="1"/>
</dbReference>